<name>A0AA41U2E8_9ACTN</name>
<dbReference type="PROSITE" id="PS51257">
    <property type="entry name" value="PROKAR_LIPOPROTEIN"/>
    <property type="match status" value="1"/>
</dbReference>
<protein>
    <recommendedName>
        <fullName evidence="4">Lipoprotein</fullName>
    </recommendedName>
</protein>
<gene>
    <name evidence="2" type="ORF">LZ495_25860</name>
</gene>
<sequence length="229" mass="22920">MRLPSGRTALSALLTVPLLLAVAACSDSDGGRTAPDALDQKALEAALLTQAELPQGWELAGGGKDVEKDEIAQADRAACQPVMDLVSGRSAGIAPTAQVDVGLLGAGQEQGASHLGINQYKEGDAAALLAAATAALPGCTGFGIKQEGGGVSPAAVTTAPAPALGDAALYFELAVGAEGETITIPHTVVRKGSALVITTTMNVARAKSVPIPEPLIKAQVDKLAAAQQQ</sequence>
<comment type="caution">
    <text evidence="2">The sequence shown here is derived from an EMBL/GenBank/DDBJ whole genome shotgun (WGS) entry which is preliminary data.</text>
</comment>
<evidence type="ECO:0000313" key="2">
    <source>
        <dbReference type="EMBL" id="MCF2530626.1"/>
    </source>
</evidence>
<evidence type="ECO:0000313" key="3">
    <source>
        <dbReference type="Proteomes" id="UP001165378"/>
    </source>
</evidence>
<dbReference type="AlphaFoldDB" id="A0AA41U2E8"/>
<reference evidence="2" key="1">
    <citation type="submission" date="2022-01" db="EMBL/GenBank/DDBJ databases">
        <title>Genome-Based Taxonomic Classification of the Phylum Actinobacteria.</title>
        <authorList>
            <person name="Gao Y."/>
        </authorList>
    </citation>
    <scope>NUCLEOTIDE SEQUENCE</scope>
    <source>
        <strain evidence="2">KLBMP 8922</strain>
    </source>
</reference>
<keyword evidence="3" id="KW-1185">Reference proteome</keyword>
<keyword evidence="1" id="KW-0732">Signal</keyword>
<proteinExistence type="predicted"/>
<evidence type="ECO:0008006" key="4">
    <source>
        <dbReference type="Google" id="ProtNLM"/>
    </source>
</evidence>
<dbReference type="EMBL" id="JAKFHA010000017">
    <property type="protein sequence ID" value="MCF2530626.1"/>
    <property type="molecule type" value="Genomic_DNA"/>
</dbReference>
<dbReference type="RefSeq" id="WP_235055285.1">
    <property type="nucleotide sequence ID" value="NZ_JAKFHA010000017.1"/>
</dbReference>
<evidence type="ECO:0000256" key="1">
    <source>
        <dbReference type="SAM" id="SignalP"/>
    </source>
</evidence>
<feature type="chain" id="PRO_5041276961" description="Lipoprotein" evidence="1">
    <location>
        <begin position="24"/>
        <end position="229"/>
    </location>
</feature>
<feature type="signal peptide" evidence="1">
    <location>
        <begin position="1"/>
        <end position="23"/>
    </location>
</feature>
<accession>A0AA41U2E8</accession>
<dbReference type="Proteomes" id="UP001165378">
    <property type="component" value="Unassembled WGS sequence"/>
</dbReference>
<organism evidence="2 3">
    <name type="scientific">Yinghuangia soli</name>
    <dbReference type="NCBI Taxonomy" id="2908204"/>
    <lineage>
        <taxon>Bacteria</taxon>
        <taxon>Bacillati</taxon>
        <taxon>Actinomycetota</taxon>
        <taxon>Actinomycetes</taxon>
        <taxon>Kitasatosporales</taxon>
        <taxon>Streptomycetaceae</taxon>
        <taxon>Yinghuangia</taxon>
    </lineage>
</organism>